<dbReference type="InterPro" id="IPR014729">
    <property type="entry name" value="Rossmann-like_a/b/a_fold"/>
</dbReference>
<proteinExistence type="inferred from homology"/>
<name>A0A7K4HM92_9EURY</name>
<evidence type="ECO:0000313" key="4">
    <source>
        <dbReference type="Proteomes" id="UP000570823"/>
    </source>
</evidence>
<comment type="caution">
    <text evidence="3">The sequence shown here is derived from an EMBL/GenBank/DDBJ whole genome shotgun (WGS) entry which is preliminary data.</text>
</comment>
<dbReference type="PANTHER" id="PTHR46268">
    <property type="entry name" value="STRESS RESPONSE PROTEIN NHAX"/>
    <property type="match status" value="1"/>
</dbReference>
<comment type="similarity">
    <text evidence="1">Belongs to the universal stress protein A family.</text>
</comment>
<protein>
    <submittedName>
        <fullName evidence="3">Universal stress protein</fullName>
    </submittedName>
</protein>
<reference evidence="3 4" key="1">
    <citation type="submission" date="2020-06" db="EMBL/GenBank/DDBJ databases">
        <title>Methanofollis fontis sp. nov., a methanogen isolated from marine sediments near a cold seep at Four-Way Closure Ridge offshore southwestern Taiwan.</title>
        <authorList>
            <person name="Chen S.-C."/>
            <person name="Teng N.-H."/>
            <person name="Lin Y.-S."/>
            <person name="Lai M.-C."/>
            <person name="Chen H.-H."/>
            <person name="Wang C.-C."/>
        </authorList>
    </citation>
    <scope>NUCLEOTIDE SEQUENCE [LARGE SCALE GENOMIC DNA]</scope>
    <source>
        <strain evidence="3 4">DSM 2702</strain>
    </source>
</reference>
<gene>
    <name evidence="3" type="ORF">HWN36_03325</name>
</gene>
<dbReference type="InterPro" id="IPR006015">
    <property type="entry name" value="Universal_stress_UspA"/>
</dbReference>
<dbReference type="SUPFAM" id="SSF52402">
    <property type="entry name" value="Adenine nucleotide alpha hydrolases-like"/>
    <property type="match status" value="1"/>
</dbReference>
<dbReference type="Gene3D" id="3.40.50.620">
    <property type="entry name" value="HUPs"/>
    <property type="match status" value="1"/>
</dbReference>
<dbReference type="PANTHER" id="PTHR46268:SF6">
    <property type="entry name" value="UNIVERSAL STRESS PROTEIN UP12"/>
    <property type="match status" value="1"/>
</dbReference>
<sequence>MFRKVLFPTDFSDCSYKALECVRQMRGAGVEEVVIVSVLDERDTDLVTTGIGWLSGDRMVEYDAGIERRMRENMQERLDGMAGVLRGAGMKVKTAIEKGVPSVEILAIAKRERASLIVMGSHGKSNLAGVVVGSVSEEVLRRSSVPVLIITREMQGGCRSQGEE</sequence>
<dbReference type="InterPro" id="IPR006016">
    <property type="entry name" value="UspA"/>
</dbReference>
<dbReference type="AlphaFoldDB" id="A0A7K4HM92"/>
<dbReference type="PRINTS" id="PR01438">
    <property type="entry name" value="UNVRSLSTRESS"/>
</dbReference>
<dbReference type="Pfam" id="PF00582">
    <property type="entry name" value="Usp"/>
    <property type="match status" value="1"/>
</dbReference>
<dbReference type="CDD" id="cd00293">
    <property type="entry name" value="USP-like"/>
    <property type="match status" value="1"/>
</dbReference>
<feature type="domain" description="UspA" evidence="2">
    <location>
        <begin position="1"/>
        <end position="150"/>
    </location>
</feature>
<evidence type="ECO:0000259" key="2">
    <source>
        <dbReference type="Pfam" id="PF00582"/>
    </source>
</evidence>
<evidence type="ECO:0000313" key="3">
    <source>
        <dbReference type="EMBL" id="NVO66364.1"/>
    </source>
</evidence>
<organism evidence="3 4">
    <name type="scientific">Methanofollis tationis</name>
    <dbReference type="NCBI Taxonomy" id="81417"/>
    <lineage>
        <taxon>Archaea</taxon>
        <taxon>Methanobacteriati</taxon>
        <taxon>Methanobacteriota</taxon>
        <taxon>Stenosarchaea group</taxon>
        <taxon>Methanomicrobia</taxon>
        <taxon>Methanomicrobiales</taxon>
        <taxon>Methanomicrobiaceae</taxon>
        <taxon>Methanofollis</taxon>
    </lineage>
</organism>
<dbReference type="OrthoDB" id="105697at2157"/>
<dbReference type="Proteomes" id="UP000570823">
    <property type="component" value="Unassembled WGS sequence"/>
</dbReference>
<dbReference type="EMBL" id="JABXWR010000001">
    <property type="protein sequence ID" value="NVO66364.1"/>
    <property type="molecule type" value="Genomic_DNA"/>
</dbReference>
<accession>A0A7K4HM92</accession>
<evidence type="ECO:0000256" key="1">
    <source>
        <dbReference type="ARBA" id="ARBA00008791"/>
    </source>
</evidence>
<keyword evidence="4" id="KW-1185">Reference proteome</keyword>